<evidence type="ECO:0000256" key="1">
    <source>
        <dbReference type="SAM" id="Phobius"/>
    </source>
</evidence>
<keyword evidence="1" id="KW-1133">Transmembrane helix</keyword>
<keyword evidence="1" id="KW-0812">Transmembrane</keyword>
<dbReference type="EMBL" id="CP044232">
    <property type="protein sequence ID" value="QEW04269.1"/>
    <property type="molecule type" value="Genomic_DNA"/>
</dbReference>
<sequence>MPSERITTTSLRQAIAPVDMLGRVSSLLIMSTFGARPIGAGLAAIVAAQYGLPACLALAVGFFAAQLICILCSALPLVRSLHDAGARPAS</sequence>
<feature type="transmembrane region" description="Helical" evidence="1">
    <location>
        <begin position="56"/>
        <end position="78"/>
    </location>
</feature>
<gene>
    <name evidence="2" type="ORF">F6J85_15005</name>
</gene>
<proteinExistence type="predicted"/>
<accession>A0A5J6L6H0</accession>
<evidence type="ECO:0000313" key="2">
    <source>
        <dbReference type="EMBL" id="QEW04269.1"/>
    </source>
</evidence>
<dbReference type="KEGG" id="mlz:F6J85_15005"/>
<dbReference type="RefSeq" id="WP_150926251.1">
    <property type="nucleotide sequence ID" value="NZ_CP044232.1"/>
</dbReference>
<keyword evidence="1" id="KW-0472">Membrane</keyword>
<protein>
    <submittedName>
        <fullName evidence="2">MFS transporter</fullName>
    </submittedName>
</protein>
<reference evidence="3" key="1">
    <citation type="submission" date="2019-09" db="EMBL/GenBank/DDBJ databases">
        <title>Mumia zhuanghuii sp. nov. isolated from the intestinal contents of plateau pika (Ochotona curzoniae) in the Qinghai-Tibet plateau of China.</title>
        <authorList>
            <person name="Tian Z."/>
        </authorList>
    </citation>
    <scope>NUCLEOTIDE SEQUENCE [LARGE SCALE GENOMIC DNA]</scope>
    <source>
        <strain evidence="3">L-031</strain>
    </source>
</reference>
<evidence type="ECO:0000313" key="3">
    <source>
        <dbReference type="Proteomes" id="UP000325516"/>
    </source>
</evidence>
<keyword evidence="3" id="KW-1185">Reference proteome</keyword>
<dbReference type="Proteomes" id="UP000325516">
    <property type="component" value="Chromosome"/>
</dbReference>
<name>A0A5J6L6H0_9MICO</name>
<feature type="transmembrane region" description="Helical" evidence="1">
    <location>
        <begin position="27"/>
        <end position="50"/>
    </location>
</feature>
<dbReference type="AlphaFoldDB" id="A0A5J6L6H0"/>
<organism evidence="2 3">
    <name type="scientific">Microbacterium lushaniae</name>
    <dbReference type="NCBI Taxonomy" id="2614639"/>
    <lineage>
        <taxon>Bacteria</taxon>
        <taxon>Bacillati</taxon>
        <taxon>Actinomycetota</taxon>
        <taxon>Actinomycetes</taxon>
        <taxon>Micrococcales</taxon>
        <taxon>Microbacteriaceae</taxon>
        <taxon>Microbacterium</taxon>
    </lineage>
</organism>